<gene>
    <name evidence="1" type="ORF">Golob_022785</name>
</gene>
<protein>
    <submittedName>
        <fullName evidence="1">Uncharacterized protein</fullName>
    </submittedName>
</protein>
<proteinExistence type="predicted"/>
<dbReference type="EMBL" id="JABEZX010000003">
    <property type="protein sequence ID" value="MBA0551935.1"/>
    <property type="molecule type" value="Genomic_DNA"/>
</dbReference>
<keyword evidence="2" id="KW-1185">Reference proteome</keyword>
<dbReference type="Proteomes" id="UP000593572">
    <property type="component" value="Unassembled WGS sequence"/>
</dbReference>
<sequence length="17" mass="1990">MGRKYTNNSKTVRGYSK</sequence>
<evidence type="ECO:0000313" key="2">
    <source>
        <dbReference type="Proteomes" id="UP000593572"/>
    </source>
</evidence>
<reference evidence="1 2" key="1">
    <citation type="journal article" date="2019" name="Genome Biol. Evol.">
        <title>Insights into the evolution of the New World diploid cottons (Gossypium, subgenus Houzingenia) based on genome sequencing.</title>
        <authorList>
            <person name="Grover C.E."/>
            <person name="Arick M.A. 2nd"/>
            <person name="Thrash A."/>
            <person name="Conover J.L."/>
            <person name="Sanders W.S."/>
            <person name="Peterson D.G."/>
            <person name="Frelichowski J.E."/>
            <person name="Scheffler J.A."/>
            <person name="Scheffler B.E."/>
            <person name="Wendel J.F."/>
        </authorList>
    </citation>
    <scope>NUCLEOTIDE SEQUENCE [LARGE SCALE GENOMIC DNA]</scope>
    <source>
        <strain evidence="1">157</strain>
        <tissue evidence="1">Leaf</tissue>
    </source>
</reference>
<name>A0A7J8LHK7_9ROSI</name>
<comment type="caution">
    <text evidence="1">The sequence shown here is derived from an EMBL/GenBank/DDBJ whole genome shotgun (WGS) entry which is preliminary data.</text>
</comment>
<evidence type="ECO:0000313" key="1">
    <source>
        <dbReference type="EMBL" id="MBA0551935.1"/>
    </source>
</evidence>
<organism evidence="1 2">
    <name type="scientific">Gossypium lobatum</name>
    <dbReference type="NCBI Taxonomy" id="34289"/>
    <lineage>
        <taxon>Eukaryota</taxon>
        <taxon>Viridiplantae</taxon>
        <taxon>Streptophyta</taxon>
        <taxon>Embryophyta</taxon>
        <taxon>Tracheophyta</taxon>
        <taxon>Spermatophyta</taxon>
        <taxon>Magnoliopsida</taxon>
        <taxon>eudicotyledons</taxon>
        <taxon>Gunneridae</taxon>
        <taxon>Pentapetalae</taxon>
        <taxon>rosids</taxon>
        <taxon>malvids</taxon>
        <taxon>Malvales</taxon>
        <taxon>Malvaceae</taxon>
        <taxon>Malvoideae</taxon>
        <taxon>Gossypium</taxon>
    </lineage>
</organism>
<dbReference type="AlphaFoldDB" id="A0A7J8LHK7"/>
<accession>A0A7J8LHK7</accession>